<keyword evidence="2" id="KW-1185">Reference proteome</keyword>
<name>A0AA36CM35_9BILA</name>
<evidence type="ECO:0000313" key="1">
    <source>
        <dbReference type="EMBL" id="CAJ0571599.1"/>
    </source>
</evidence>
<dbReference type="EMBL" id="CATQJA010002573">
    <property type="protein sequence ID" value="CAJ0571599.1"/>
    <property type="molecule type" value="Genomic_DNA"/>
</dbReference>
<dbReference type="AlphaFoldDB" id="A0AA36CM35"/>
<protein>
    <submittedName>
        <fullName evidence="1">Uncharacterized protein</fullName>
    </submittedName>
</protein>
<sequence length="1077" mass="125973">MWKIVEETPKKYDIALIFEPPSEWGIRLHVDGPIDWVCKIVPTAAQLPRWALLKADPTTAPPGASQDKREYTARARYLRLFLTNSSIKSLTSLMCCYGNKFWYSLNMKVEELCNPLDAPSFFELQGIIDHLKPSRFVQHRFLLIEHGQNEARDRFLQSPTVRSLEMLHVSFYFIGEIRCLSHIRAKDLLIAMNKARDIGDWPIVLHFVSGRVWRWLDGTDEIDKFALIITECGHIHQLLTYYLDNLSPAIGWVDRTYPGMYLIGRASDGQALLAYFHSFAGYFLLLRCDYNFRRGRCLGSYQQNGRTLRNIAELMEKWDQQMKRNPKRVREVKAKLKKECAKFNEYNKGATTIDLMTDSLWRTKDERGVSWGPQTLHLLRCPLYPLDASVRHAYQLTKAYEARGVLPEVDEFRPASDEYIKPLIAGCDNKQYCFYRSICLRLFLTNSTVFELRGVRLSYGLEFWASLNMKVTRISYPDGVRTIPQLQQFIDHFKPTQFIMFPKSEDTPLCQRNPTQFIQFLRSPVVCSMEKLHIGVFSDFLDDMHDIKAKDLFIDWNILYGKRDPGPKIGYLTQKIMAWLTGNLEIDKLQIWSNLKRERKLVDIVLDSIDRFLLREIGKIVRKDENMQLIVRASDGQALIAYLDSKENCYNCFYLIRCDYKFRWARPADSYERNADSLRRIRKFMRLASRLSEQNPELSGDVMAKLTGECIKFNAYNKGATKMDLMTDALWRPKNVRCSPWRWCEDGGMLHDPWYPIDISARHAYDFTKAFEERVYLYFVAVLKHFQPTELIYNHLFVDFIARVAECERFLRSDFIRGLEKLHLFAVMGNVECLLSTRAKDFLIGITGFTPRAHLNSIFAFLLRRISDWLHGDEEIDKIQICAGKDIEADKIFGRLVNRVAARMTSDIGWIDRTYEGMELILRASDGQALLVFWDDADGFFYLIRCEYNYRRGRCLGSFQRNEDSLRRIRQLMSLSKQLLEGNAVLAENAREKLKNECIKFNEYNNGATTIDLMTDWIWRPKGERRSPWGLVDRIILHDNVNRVDFALLHAYRFARAFEERGVLPDVDEFKPCIRKQ</sequence>
<gene>
    <name evidence="1" type="ORF">MSPICULIGERA_LOCUS10002</name>
</gene>
<dbReference type="Proteomes" id="UP001177023">
    <property type="component" value="Unassembled WGS sequence"/>
</dbReference>
<proteinExistence type="predicted"/>
<reference evidence="1" key="1">
    <citation type="submission" date="2023-06" db="EMBL/GenBank/DDBJ databases">
        <authorList>
            <person name="Delattre M."/>
        </authorList>
    </citation>
    <scope>NUCLEOTIDE SEQUENCE</scope>
    <source>
        <strain evidence="1">AF72</strain>
    </source>
</reference>
<organism evidence="1 2">
    <name type="scientific">Mesorhabditis spiculigera</name>
    <dbReference type="NCBI Taxonomy" id="96644"/>
    <lineage>
        <taxon>Eukaryota</taxon>
        <taxon>Metazoa</taxon>
        <taxon>Ecdysozoa</taxon>
        <taxon>Nematoda</taxon>
        <taxon>Chromadorea</taxon>
        <taxon>Rhabditida</taxon>
        <taxon>Rhabditina</taxon>
        <taxon>Rhabditomorpha</taxon>
        <taxon>Rhabditoidea</taxon>
        <taxon>Rhabditidae</taxon>
        <taxon>Mesorhabditinae</taxon>
        <taxon>Mesorhabditis</taxon>
    </lineage>
</organism>
<evidence type="ECO:0000313" key="2">
    <source>
        <dbReference type="Proteomes" id="UP001177023"/>
    </source>
</evidence>
<accession>A0AA36CM35</accession>
<feature type="non-terminal residue" evidence="1">
    <location>
        <position position="1"/>
    </location>
</feature>
<comment type="caution">
    <text evidence="1">The sequence shown here is derived from an EMBL/GenBank/DDBJ whole genome shotgun (WGS) entry which is preliminary data.</text>
</comment>